<comment type="caution">
    <text evidence="3">The sequence shown here is derived from an EMBL/GenBank/DDBJ whole genome shotgun (WGS) entry which is preliminary data.</text>
</comment>
<keyword evidence="2" id="KW-0378">Hydrolase</keyword>
<dbReference type="Proteomes" id="UP000317944">
    <property type="component" value="Unassembled WGS sequence"/>
</dbReference>
<evidence type="ECO:0000313" key="3">
    <source>
        <dbReference type="EMBL" id="TQR33651.1"/>
    </source>
</evidence>
<dbReference type="GO" id="GO:0016787">
    <property type="term" value="F:hydrolase activity"/>
    <property type="evidence" value="ECO:0007669"/>
    <property type="project" value="UniProtKB-KW"/>
</dbReference>
<evidence type="ECO:0000256" key="2">
    <source>
        <dbReference type="ARBA" id="ARBA00022801"/>
    </source>
</evidence>
<dbReference type="AlphaFoldDB" id="A0A544UK70"/>
<dbReference type="GO" id="GO:0046872">
    <property type="term" value="F:metal ion binding"/>
    <property type="evidence" value="ECO:0007669"/>
    <property type="project" value="UniProtKB-KW"/>
</dbReference>
<reference evidence="3 4" key="1">
    <citation type="submission" date="2018-03" db="EMBL/GenBank/DDBJ databases">
        <title>Aerobic endospore-forming bacteria genome sequencing and assembly.</title>
        <authorList>
            <person name="Cavalcante D.A."/>
            <person name="Driks A."/>
            <person name="Putonti C."/>
            <person name="De-Souza M.T."/>
        </authorList>
    </citation>
    <scope>NUCLEOTIDE SEQUENCE [LARGE SCALE GENOMIC DNA]</scope>
    <source>
        <strain evidence="3 4">SDF0037</strain>
    </source>
</reference>
<evidence type="ECO:0000313" key="4">
    <source>
        <dbReference type="Proteomes" id="UP000317944"/>
    </source>
</evidence>
<name>A0A544UK70_LYSSH</name>
<gene>
    <name evidence="3" type="ORF">C7Y47_10945</name>
</gene>
<evidence type="ECO:0000256" key="1">
    <source>
        <dbReference type="ARBA" id="ARBA00022723"/>
    </source>
</evidence>
<accession>A0A544UK70</accession>
<dbReference type="InterPro" id="IPR008007">
    <property type="entry name" value="Peptidase_M42"/>
</dbReference>
<keyword evidence="1" id="KW-0479">Metal-binding</keyword>
<dbReference type="EMBL" id="SADV01000007">
    <property type="protein sequence ID" value="TQR33651.1"/>
    <property type="molecule type" value="Genomic_DNA"/>
</dbReference>
<dbReference type="Pfam" id="PF05343">
    <property type="entry name" value="Peptidase_M42"/>
    <property type="match status" value="1"/>
</dbReference>
<dbReference type="Gene3D" id="3.40.630.10">
    <property type="entry name" value="Zn peptidases"/>
    <property type="match status" value="1"/>
</dbReference>
<organism evidence="3 4">
    <name type="scientific">Lysinibacillus sphaericus</name>
    <name type="common">Bacillus sphaericus</name>
    <dbReference type="NCBI Taxonomy" id="1421"/>
    <lineage>
        <taxon>Bacteria</taxon>
        <taxon>Bacillati</taxon>
        <taxon>Bacillota</taxon>
        <taxon>Bacilli</taxon>
        <taxon>Bacillales</taxon>
        <taxon>Bacillaceae</taxon>
        <taxon>Lysinibacillus</taxon>
    </lineage>
</organism>
<sequence length="41" mass="4588">MHVTVNGYIALSIGIATRYSHSRAGILHRDAYDNTVKLMKN</sequence>
<protein>
    <submittedName>
        <fullName evidence="3">Uncharacterized protein</fullName>
    </submittedName>
</protein>
<proteinExistence type="predicted"/>